<keyword evidence="5" id="KW-1185">Reference proteome</keyword>
<dbReference type="GO" id="GO:0006351">
    <property type="term" value="P:DNA-templated transcription"/>
    <property type="evidence" value="ECO:0007669"/>
    <property type="project" value="InterPro"/>
</dbReference>
<feature type="compositionally biased region" description="Basic and acidic residues" evidence="2">
    <location>
        <begin position="113"/>
        <end position="122"/>
    </location>
</feature>
<accession>A0A084B6A8</accession>
<feature type="region of interest" description="Disordered" evidence="2">
    <location>
        <begin position="86"/>
        <end position="134"/>
    </location>
</feature>
<dbReference type="PANTHER" id="PTHR47256:SF1">
    <property type="entry name" value="ZN(II)2CYS6 TRANSCRIPTION FACTOR (EUROFUNG)"/>
    <property type="match status" value="1"/>
</dbReference>
<name>A0A084B6A8_STACB</name>
<dbReference type="InterPro" id="IPR053187">
    <property type="entry name" value="Notoamide_regulator"/>
</dbReference>
<dbReference type="CDD" id="cd12148">
    <property type="entry name" value="fungal_TF_MHR"/>
    <property type="match status" value="1"/>
</dbReference>
<dbReference type="InterPro" id="IPR007219">
    <property type="entry name" value="XnlR_reg_dom"/>
</dbReference>
<gene>
    <name evidence="4" type="ORF">S7711_09585</name>
</gene>
<dbReference type="EMBL" id="KL647928">
    <property type="protein sequence ID" value="KEY73087.1"/>
    <property type="molecule type" value="Genomic_DNA"/>
</dbReference>
<dbReference type="GO" id="GO:0003677">
    <property type="term" value="F:DNA binding"/>
    <property type="evidence" value="ECO:0007669"/>
    <property type="project" value="InterPro"/>
</dbReference>
<evidence type="ECO:0000313" key="5">
    <source>
        <dbReference type="Proteomes" id="UP000028045"/>
    </source>
</evidence>
<dbReference type="GO" id="GO:0008270">
    <property type="term" value="F:zinc ion binding"/>
    <property type="evidence" value="ECO:0007669"/>
    <property type="project" value="InterPro"/>
</dbReference>
<evidence type="ECO:0000256" key="1">
    <source>
        <dbReference type="ARBA" id="ARBA00023242"/>
    </source>
</evidence>
<organism evidence="4 5">
    <name type="scientific">Stachybotrys chartarum (strain CBS 109288 / IBT 7711)</name>
    <name type="common">Toxic black mold</name>
    <name type="synonym">Stilbospora chartarum</name>
    <dbReference type="NCBI Taxonomy" id="1280523"/>
    <lineage>
        <taxon>Eukaryota</taxon>
        <taxon>Fungi</taxon>
        <taxon>Dikarya</taxon>
        <taxon>Ascomycota</taxon>
        <taxon>Pezizomycotina</taxon>
        <taxon>Sordariomycetes</taxon>
        <taxon>Hypocreomycetidae</taxon>
        <taxon>Hypocreales</taxon>
        <taxon>Stachybotryaceae</taxon>
        <taxon>Stachybotrys</taxon>
    </lineage>
</organism>
<sequence length="646" mass="72397">MIKILQTLPKNHAYHVLDRLRESGDSTTEISTIIDDAASDRETGENYSQSHLYPSFEQELTTQFPIAYPSFPSISSAALRQSNLLGPAQDAEQTSEKTTDDQQGFQPTQTGSRKVEREDASHTESATAIKENTQQTPECNVVSLDYYDKQLRDLDISVWTNANISNALAARVITLYLRTDHPLLGVFDPHLFVHDLVKKQERYCSRFLVSAVLYLGCQMYSAVDEEAVRYVEQFWSDTKQLSNAEGQKATPLNMAALVLMSFSLMGQGRDDIVLKCAKSAVNMGIHLGLFATKGLQSIDLSKLSDDDLRSKSHAAWGAFCWSILIALFYRQPGVDIPASTPTSPIPRNRNFPKSGGAGGTSDVELDNEDDPMGSTFHSLCEFWSMIHDVIWIYYRDQPGAPPESWRPILAEYKYHEILTWSNKLPLSLSRRKQSSSQVPVFQETTLTSASIWMHAALLDVVRPFRGSTPQDAVPWRLFMAPNSSARSAHTASVNQLKRLVLDYRSNYKSSAYSLLWHTGLLYLINAILESPRDPEWHSIFLLCIYGYENLRRPYSISATIGKSLLSMTLRDTSMSGIEAKKILEQLEGGELPQLRDHLRATFMADLSLSKKDPENASVESLAANFESLALFNDLLQQDNMDASSSM</sequence>
<feature type="compositionally biased region" description="Polar residues" evidence="2">
    <location>
        <begin position="123"/>
        <end position="134"/>
    </location>
</feature>
<dbReference type="OrthoDB" id="10261408at2759"/>
<evidence type="ECO:0000259" key="3">
    <source>
        <dbReference type="Pfam" id="PF04082"/>
    </source>
</evidence>
<feature type="domain" description="Xylanolytic transcriptional activator regulatory" evidence="3">
    <location>
        <begin position="175"/>
        <end position="392"/>
    </location>
</feature>
<dbReference type="Proteomes" id="UP000028045">
    <property type="component" value="Unassembled WGS sequence"/>
</dbReference>
<protein>
    <recommendedName>
        <fullName evidence="3">Xylanolytic transcriptional activator regulatory domain-containing protein</fullName>
    </recommendedName>
</protein>
<keyword evidence="1" id="KW-0539">Nucleus</keyword>
<reference evidence="4 5" key="1">
    <citation type="journal article" date="2014" name="BMC Genomics">
        <title>Comparative genome sequencing reveals chemotype-specific gene clusters in the toxigenic black mold Stachybotrys.</title>
        <authorList>
            <person name="Semeiks J."/>
            <person name="Borek D."/>
            <person name="Otwinowski Z."/>
            <person name="Grishin N.V."/>
        </authorList>
    </citation>
    <scope>NUCLEOTIDE SEQUENCE [LARGE SCALE GENOMIC DNA]</scope>
    <source>
        <strain evidence="5">CBS 109288 / IBT 7711</strain>
    </source>
</reference>
<evidence type="ECO:0000256" key="2">
    <source>
        <dbReference type="SAM" id="MobiDB-lite"/>
    </source>
</evidence>
<feature type="region of interest" description="Disordered" evidence="2">
    <location>
        <begin position="339"/>
        <end position="368"/>
    </location>
</feature>
<dbReference type="HOGENOM" id="CLU_019833_2_0_1"/>
<evidence type="ECO:0000313" key="4">
    <source>
        <dbReference type="EMBL" id="KEY73087.1"/>
    </source>
</evidence>
<dbReference type="AlphaFoldDB" id="A0A084B6A8"/>
<dbReference type="Pfam" id="PF04082">
    <property type="entry name" value="Fungal_trans"/>
    <property type="match status" value="1"/>
</dbReference>
<feature type="compositionally biased region" description="Polar residues" evidence="2">
    <location>
        <begin position="101"/>
        <end position="112"/>
    </location>
</feature>
<proteinExistence type="predicted"/>
<dbReference type="PANTHER" id="PTHR47256">
    <property type="entry name" value="ZN(II)2CYS6 TRANSCRIPTION FACTOR (EUROFUNG)-RELATED"/>
    <property type="match status" value="1"/>
</dbReference>